<proteinExistence type="predicted"/>
<dbReference type="EMBL" id="LKKS01000149">
    <property type="protein sequence ID" value="KPM57833.1"/>
    <property type="molecule type" value="Genomic_DNA"/>
</dbReference>
<gene>
    <name evidence="1" type="ORF">HB13667_29095</name>
</gene>
<protein>
    <recommendedName>
        <fullName evidence="3">VRR-NUC domain-containing protein</fullName>
    </recommendedName>
</protein>
<comment type="caution">
    <text evidence="1">The sequence shown here is derived from an EMBL/GenBank/DDBJ whole genome shotgun (WGS) entry which is preliminary data.</text>
</comment>
<evidence type="ECO:0000313" key="1">
    <source>
        <dbReference type="EMBL" id="KPM57833.1"/>
    </source>
</evidence>
<evidence type="ECO:0008006" key="3">
    <source>
        <dbReference type="Google" id="ProtNLM"/>
    </source>
</evidence>
<reference evidence="1 2" key="1">
    <citation type="submission" date="2015-10" db="EMBL/GenBank/DDBJ databases">
        <title>Pseudomonas putida clinical strains.</title>
        <authorList>
            <person name="Molina L."/>
            <person name="Udaondo Z."/>
        </authorList>
    </citation>
    <scope>NUCLEOTIDE SEQUENCE [LARGE SCALE GENOMIC DNA]</scope>
    <source>
        <strain evidence="1 2">HB13667</strain>
    </source>
</reference>
<dbReference type="AlphaFoldDB" id="A0A0P7CAP5"/>
<dbReference type="RefSeq" id="WP_054573885.1">
    <property type="nucleotide sequence ID" value="NZ_LKKS01000149.1"/>
</dbReference>
<name>A0A0P7CAP5_PSEPU</name>
<accession>A0A0P7CAP5</accession>
<dbReference type="Proteomes" id="UP000050437">
    <property type="component" value="Unassembled WGS sequence"/>
</dbReference>
<sequence length="328" mass="37322">MNPLDLLQSYLYSPEDTISHEHDPATYRLTFEDKRQIEEAIRKHGAGALQNVTKGGAMLYLRSAMRFAGEDEAYLRSLFDPETARWRGLDDDVSRHQPIVNLPVPESGWPIKEEKVALPYSQAPEGVALSLLTKDGWSGAHTEGNTLRCLFRAILLPYLIEKNPYYRVDPVHTPLCHAIHYLIPMTAIGLDGILADKRDVPRRPIEEMHKFIDWRLNQPIYGVQDDFVKVSDAHGKVWPKTPGSGLDVLKFLSAVPSRFWHDLLEIYARFDGTLSHGWPDLEITNGQEVEMVEVKAMDRLTASQKLTMPILMALGIKCRVIRLMNTRK</sequence>
<evidence type="ECO:0000313" key="2">
    <source>
        <dbReference type="Proteomes" id="UP000050437"/>
    </source>
</evidence>
<organism evidence="1 2">
    <name type="scientific">Pseudomonas putida</name>
    <name type="common">Arthrobacter siderocapsulatus</name>
    <dbReference type="NCBI Taxonomy" id="303"/>
    <lineage>
        <taxon>Bacteria</taxon>
        <taxon>Pseudomonadati</taxon>
        <taxon>Pseudomonadota</taxon>
        <taxon>Gammaproteobacteria</taxon>
        <taxon>Pseudomonadales</taxon>
        <taxon>Pseudomonadaceae</taxon>
        <taxon>Pseudomonas</taxon>
    </lineage>
</organism>